<dbReference type="PANTHER" id="PTHR37029">
    <property type="entry name" value="SSR1768 PROTEIN"/>
    <property type="match status" value="1"/>
</dbReference>
<reference evidence="1 2" key="2">
    <citation type="submission" date="2018-06" db="EMBL/GenBank/DDBJ databases">
        <title>Metagenomic assembly of (sub)arctic Cyanobacteria and their associated microbiome from non-axenic cultures.</title>
        <authorList>
            <person name="Baurain D."/>
        </authorList>
    </citation>
    <scope>NUCLEOTIDE SEQUENCE [LARGE SCALE GENOMIC DNA]</scope>
    <source>
        <strain evidence="1">ULC066bin1</strain>
    </source>
</reference>
<accession>A0A2W4VXN8</accession>
<protein>
    <recommendedName>
        <fullName evidence="3">DUF2283 domain-containing protein</fullName>
    </recommendedName>
</protein>
<dbReference type="Proteomes" id="UP000249467">
    <property type="component" value="Unassembled WGS sequence"/>
</dbReference>
<sequence length="70" mass="7893">MKIKYDREVDILRITFKDTDIEESGEDKAGVIMDFDIDGNVVGIEILQASKRIDNPFAIAYEIESNAIIS</sequence>
<gene>
    <name evidence="1" type="ORF">DCF19_20495</name>
</gene>
<organism evidence="1 2">
    <name type="scientific">Pseudanabaena frigida</name>
    <dbReference type="NCBI Taxonomy" id="945775"/>
    <lineage>
        <taxon>Bacteria</taxon>
        <taxon>Bacillati</taxon>
        <taxon>Cyanobacteriota</taxon>
        <taxon>Cyanophyceae</taxon>
        <taxon>Pseudanabaenales</taxon>
        <taxon>Pseudanabaenaceae</taxon>
        <taxon>Pseudanabaena</taxon>
    </lineage>
</organism>
<evidence type="ECO:0008006" key="3">
    <source>
        <dbReference type="Google" id="ProtNLM"/>
    </source>
</evidence>
<dbReference type="PANTHER" id="PTHR37029:SF1">
    <property type="entry name" value="SSR1768 PROTEIN"/>
    <property type="match status" value="1"/>
</dbReference>
<proteinExistence type="predicted"/>
<evidence type="ECO:0000313" key="1">
    <source>
        <dbReference type="EMBL" id="PZO36760.1"/>
    </source>
</evidence>
<comment type="caution">
    <text evidence="1">The sequence shown here is derived from an EMBL/GenBank/DDBJ whole genome shotgun (WGS) entry which is preliminary data.</text>
</comment>
<dbReference type="InterPro" id="IPR019270">
    <property type="entry name" value="DUF2283"/>
</dbReference>
<dbReference type="EMBL" id="QBML01000037">
    <property type="protein sequence ID" value="PZO36760.1"/>
    <property type="molecule type" value="Genomic_DNA"/>
</dbReference>
<dbReference type="Pfam" id="PF10049">
    <property type="entry name" value="DUF2283"/>
    <property type="match status" value="1"/>
</dbReference>
<dbReference type="AlphaFoldDB" id="A0A2W4VXN8"/>
<name>A0A2W4VXN8_9CYAN</name>
<evidence type="ECO:0000313" key="2">
    <source>
        <dbReference type="Proteomes" id="UP000249467"/>
    </source>
</evidence>
<reference evidence="1 2" key="1">
    <citation type="submission" date="2018-04" db="EMBL/GenBank/DDBJ databases">
        <authorList>
            <person name="Go L.Y."/>
            <person name="Mitchell J.A."/>
        </authorList>
    </citation>
    <scope>NUCLEOTIDE SEQUENCE [LARGE SCALE GENOMIC DNA]</scope>
    <source>
        <strain evidence="1">ULC066bin1</strain>
    </source>
</reference>